<sequence length="66" mass="7671">MADQILAVETSILIDTKGAGHSPHEYKRKECYDMFLRWIHYYPVLIIAIPVLANCDNRFQGMELKC</sequence>
<evidence type="ECO:0000313" key="2">
    <source>
        <dbReference type="EMBL" id="KAK7851858.1"/>
    </source>
</evidence>
<organism evidence="2 3">
    <name type="scientific">Quercus suber</name>
    <name type="common">Cork oak</name>
    <dbReference type="NCBI Taxonomy" id="58331"/>
    <lineage>
        <taxon>Eukaryota</taxon>
        <taxon>Viridiplantae</taxon>
        <taxon>Streptophyta</taxon>
        <taxon>Embryophyta</taxon>
        <taxon>Tracheophyta</taxon>
        <taxon>Spermatophyta</taxon>
        <taxon>Magnoliopsida</taxon>
        <taxon>eudicotyledons</taxon>
        <taxon>Gunneridae</taxon>
        <taxon>Pentapetalae</taxon>
        <taxon>rosids</taxon>
        <taxon>fabids</taxon>
        <taxon>Fagales</taxon>
        <taxon>Fagaceae</taxon>
        <taxon>Quercus</taxon>
    </lineage>
</organism>
<dbReference type="EMBL" id="PKMF04000082">
    <property type="protein sequence ID" value="KAK7851858.1"/>
    <property type="molecule type" value="Genomic_DNA"/>
</dbReference>
<feature type="transmembrane region" description="Helical" evidence="1">
    <location>
        <begin position="38"/>
        <end position="55"/>
    </location>
</feature>
<dbReference type="AlphaFoldDB" id="A0AAW0LLJ2"/>
<dbReference type="Proteomes" id="UP000237347">
    <property type="component" value="Unassembled WGS sequence"/>
</dbReference>
<keyword evidence="3" id="KW-1185">Reference proteome</keyword>
<proteinExistence type="predicted"/>
<name>A0AAW0LLJ2_QUESU</name>
<keyword evidence="1" id="KW-0472">Membrane</keyword>
<gene>
    <name evidence="2" type="ORF">CFP56_040781</name>
</gene>
<evidence type="ECO:0000256" key="1">
    <source>
        <dbReference type="SAM" id="Phobius"/>
    </source>
</evidence>
<evidence type="ECO:0000313" key="3">
    <source>
        <dbReference type="Proteomes" id="UP000237347"/>
    </source>
</evidence>
<reference evidence="2 3" key="1">
    <citation type="journal article" date="2018" name="Sci. Data">
        <title>The draft genome sequence of cork oak.</title>
        <authorList>
            <person name="Ramos A.M."/>
            <person name="Usie A."/>
            <person name="Barbosa P."/>
            <person name="Barros P.M."/>
            <person name="Capote T."/>
            <person name="Chaves I."/>
            <person name="Simoes F."/>
            <person name="Abreu I."/>
            <person name="Carrasquinho I."/>
            <person name="Faro C."/>
            <person name="Guimaraes J.B."/>
            <person name="Mendonca D."/>
            <person name="Nobrega F."/>
            <person name="Rodrigues L."/>
            <person name="Saibo N.J.M."/>
            <person name="Varela M.C."/>
            <person name="Egas C."/>
            <person name="Matos J."/>
            <person name="Miguel C.M."/>
            <person name="Oliveira M.M."/>
            <person name="Ricardo C.P."/>
            <person name="Goncalves S."/>
        </authorList>
    </citation>
    <scope>NUCLEOTIDE SEQUENCE [LARGE SCALE GENOMIC DNA]</scope>
    <source>
        <strain evidence="3">cv. HL8</strain>
    </source>
</reference>
<comment type="caution">
    <text evidence="2">The sequence shown here is derived from an EMBL/GenBank/DDBJ whole genome shotgun (WGS) entry which is preliminary data.</text>
</comment>
<keyword evidence="1" id="KW-0812">Transmembrane</keyword>
<keyword evidence="1" id="KW-1133">Transmembrane helix</keyword>
<protein>
    <submittedName>
        <fullName evidence="2">Uncharacterized protein</fullName>
    </submittedName>
</protein>
<accession>A0AAW0LLJ2</accession>